<organism evidence="1 2">
    <name type="scientific">Sphingobium indicum BiD32</name>
    <dbReference type="NCBI Taxonomy" id="1301087"/>
    <lineage>
        <taxon>Bacteria</taxon>
        <taxon>Pseudomonadati</taxon>
        <taxon>Pseudomonadota</taxon>
        <taxon>Alphaproteobacteria</taxon>
        <taxon>Sphingomonadales</taxon>
        <taxon>Sphingomonadaceae</taxon>
        <taxon>Sphingobium</taxon>
    </lineage>
</organism>
<name>N1MNA0_9SPHN</name>
<sequence>MAYQFVQSYGVDAFVAWACELAAAYGEWFATPVAFDETLERACHARRLIPACRRTL</sequence>
<reference evidence="1 2" key="1">
    <citation type="submission" date="2013-03" db="EMBL/GenBank/DDBJ databases">
        <authorList>
            <person name="Le V."/>
        </authorList>
    </citation>
    <scope>NUCLEOTIDE SEQUENCE [LARGE SCALE GENOMIC DNA]</scope>
    <source>
        <strain evidence="1 2">BiD32</strain>
    </source>
</reference>
<accession>N1MNA0</accession>
<keyword evidence="2" id="KW-1185">Reference proteome</keyword>
<comment type="caution">
    <text evidence="1">The sequence shown here is derived from an EMBL/GenBank/DDBJ whole genome shotgun (WGS) entry which is preliminary data.</text>
</comment>
<dbReference type="AlphaFoldDB" id="N1MNA0"/>
<evidence type="ECO:0000313" key="1">
    <source>
        <dbReference type="EMBL" id="CCW17087.1"/>
    </source>
</evidence>
<gene>
    <name evidence="1" type="ORF">EBBID32_14260</name>
</gene>
<reference evidence="2" key="2">
    <citation type="submission" date="2013-04" db="EMBL/GenBank/DDBJ databases">
        <title>Bisphenol A degrading Sphingobium sp. strain BiD32.</title>
        <authorList>
            <person name="Nielsen J.L."/>
            <person name="Zhou N.A."/>
            <person name="Kjeldal H."/>
        </authorList>
    </citation>
    <scope>NUCLEOTIDE SEQUENCE [LARGE SCALE GENOMIC DNA]</scope>
    <source>
        <strain evidence="2">BiD32</strain>
    </source>
</reference>
<dbReference type="EMBL" id="CAVK010000063">
    <property type="protein sequence ID" value="CCW17087.1"/>
    <property type="molecule type" value="Genomic_DNA"/>
</dbReference>
<dbReference type="RefSeq" id="WP_006953075.1">
    <property type="nucleotide sequence ID" value="NZ_CAVK010000063.1"/>
</dbReference>
<evidence type="ECO:0000313" key="2">
    <source>
        <dbReference type="Proteomes" id="UP000013201"/>
    </source>
</evidence>
<proteinExistence type="predicted"/>
<protein>
    <submittedName>
        <fullName evidence="1">Uncharacterized protein</fullName>
    </submittedName>
</protein>
<dbReference type="Proteomes" id="UP000013201">
    <property type="component" value="Unassembled WGS sequence"/>
</dbReference>